<protein>
    <submittedName>
        <fullName evidence="1">Unannotated protein</fullName>
    </submittedName>
</protein>
<sequence length="220" mass="24603">MCDAWGVRANADQPVFVFIDESGNFDFSTRGTRHFVMSALITQTPLECAHGLSQLTYEFLARGLSSQVPFHASENSNGTRHRVIGGLCSPSHNCFIITVSVDKHSLEEKYRSPASLYAHLGLELSKRATAIATAKRQKLVLLFDSALTARQRNAFLKRVKPELRQRGRDFAIAFRAVSHDVNGQRADLYAWAMFRLLEMGDATWFSLLPRNQAATTLSLN</sequence>
<dbReference type="AlphaFoldDB" id="A0A6J6GCX6"/>
<organism evidence="1">
    <name type="scientific">freshwater metagenome</name>
    <dbReference type="NCBI Taxonomy" id="449393"/>
    <lineage>
        <taxon>unclassified sequences</taxon>
        <taxon>metagenomes</taxon>
        <taxon>ecological metagenomes</taxon>
    </lineage>
</organism>
<dbReference type="Pfam" id="PF12686">
    <property type="entry name" value="DUF3800"/>
    <property type="match status" value="1"/>
</dbReference>
<reference evidence="1" key="1">
    <citation type="submission" date="2020-05" db="EMBL/GenBank/DDBJ databases">
        <authorList>
            <person name="Chiriac C."/>
            <person name="Salcher M."/>
            <person name="Ghai R."/>
            <person name="Kavagutti S V."/>
        </authorList>
    </citation>
    <scope>NUCLEOTIDE SEQUENCE</scope>
</reference>
<gene>
    <name evidence="1" type="ORF">UFOPK1788_00889</name>
</gene>
<accession>A0A6J6GCX6</accession>
<dbReference type="InterPro" id="IPR024524">
    <property type="entry name" value="DUF3800"/>
</dbReference>
<dbReference type="EMBL" id="CAEZUE010000122">
    <property type="protein sequence ID" value="CAB4597679.1"/>
    <property type="molecule type" value="Genomic_DNA"/>
</dbReference>
<proteinExistence type="predicted"/>
<name>A0A6J6GCX6_9ZZZZ</name>
<evidence type="ECO:0000313" key="1">
    <source>
        <dbReference type="EMBL" id="CAB4597679.1"/>
    </source>
</evidence>